<dbReference type="InterPro" id="IPR041588">
    <property type="entry name" value="Integrase_H2C2"/>
</dbReference>
<evidence type="ECO:0000256" key="1">
    <source>
        <dbReference type="ARBA" id="ARBA00022884"/>
    </source>
</evidence>
<evidence type="ECO:0000313" key="4">
    <source>
        <dbReference type="Proteomes" id="UP000765509"/>
    </source>
</evidence>
<sequence>MALTDRTMVNTILHEFHDSVVSEHLSEDRTLERVKAFYWWQNWRKDVAAYCQTCDRCQKENRAKRTKFGMLIQIQKPKYPLEIAHMDWVTALPPGGDRSYNEFLVLVERYRKAPTFLPCHKDETAMDTAIMIWNKVISNTGLFQNIVSDGNPRFISALWTDLNNVFGMELSFSTAYHP</sequence>
<gene>
    <name evidence="3" type="ORF">O181_056430</name>
</gene>
<dbReference type="GO" id="GO:0003723">
    <property type="term" value="F:RNA binding"/>
    <property type="evidence" value="ECO:0007669"/>
    <property type="project" value="UniProtKB-KW"/>
</dbReference>
<dbReference type="Gene3D" id="1.10.340.70">
    <property type="match status" value="1"/>
</dbReference>
<proteinExistence type="predicted"/>
<name>A0A9Q3HW38_9BASI</name>
<dbReference type="Pfam" id="PF17921">
    <property type="entry name" value="Integrase_H2C2"/>
    <property type="match status" value="1"/>
</dbReference>
<dbReference type="PROSITE" id="PS50994">
    <property type="entry name" value="INTEGRASE"/>
    <property type="match status" value="1"/>
</dbReference>
<dbReference type="SUPFAM" id="SSF53098">
    <property type="entry name" value="Ribonuclease H-like"/>
    <property type="match status" value="1"/>
</dbReference>
<keyword evidence="4" id="KW-1185">Reference proteome</keyword>
<dbReference type="OrthoDB" id="95964at2759"/>
<keyword evidence="1" id="KW-0694">RNA-binding</keyword>
<dbReference type="InterPro" id="IPR036397">
    <property type="entry name" value="RNaseH_sf"/>
</dbReference>
<evidence type="ECO:0000259" key="2">
    <source>
        <dbReference type="PROSITE" id="PS50994"/>
    </source>
</evidence>
<dbReference type="PANTHER" id="PTHR37984:SF5">
    <property type="entry name" value="PROTEIN NYNRIN-LIKE"/>
    <property type="match status" value="1"/>
</dbReference>
<dbReference type="GO" id="GO:0005634">
    <property type="term" value="C:nucleus"/>
    <property type="evidence" value="ECO:0007669"/>
    <property type="project" value="UniProtKB-ARBA"/>
</dbReference>
<dbReference type="AlphaFoldDB" id="A0A9Q3HW38"/>
<reference evidence="3" key="1">
    <citation type="submission" date="2021-03" db="EMBL/GenBank/DDBJ databases">
        <title>Draft genome sequence of rust myrtle Austropuccinia psidii MF-1, a brazilian biotype.</title>
        <authorList>
            <person name="Quecine M.C."/>
            <person name="Pachon D.M.R."/>
            <person name="Bonatelli M.L."/>
            <person name="Correr F.H."/>
            <person name="Franceschini L.M."/>
            <person name="Leite T.F."/>
            <person name="Margarido G.R.A."/>
            <person name="Almeida C.A."/>
            <person name="Ferrarezi J.A."/>
            <person name="Labate C.A."/>
        </authorList>
    </citation>
    <scope>NUCLEOTIDE SEQUENCE</scope>
    <source>
        <strain evidence="3">MF-1</strain>
    </source>
</reference>
<protein>
    <recommendedName>
        <fullName evidence="2">Integrase catalytic domain-containing protein</fullName>
    </recommendedName>
</protein>
<comment type="caution">
    <text evidence="3">The sequence shown here is derived from an EMBL/GenBank/DDBJ whole genome shotgun (WGS) entry which is preliminary data.</text>
</comment>
<evidence type="ECO:0000313" key="3">
    <source>
        <dbReference type="EMBL" id="MBW0516715.1"/>
    </source>
</evidence>
<dbReference type="EMBL" id="AVOT02025431">
    <property type="protein sequence ID" value="MBW0516715.1"/>
    <property type="molecule type" value="Genomic_DNA"/>
</dbReference>
<dbReference type="GO" id="GO:0015074">
    <property type="term" value="P:DNA integration"/>
    <property type="evidence" value="ECO:0007669"/>
    <property type="project" value="InterPro"/>
</dbReference>
<dbReference type="InterPro" id="IPR050951">
    <property type="entry name" value="Retrovirus_Pol_polyprotein"/>
</dbReference>
<accession>A0A9Q3HW38</accession>
<feature type="domain" description="Integrase catalytic" evidence="2">
    <location>
        <begin position="76"/>
        <end position="178"/>
    </location>
</feature>
<dbReference type="Gene3D" id="3.30.420.10">
    <property type="entry name" value="Ribonuclease H-like superfamily/Ribonuclease H"/>
    <property type="match status" value="1"/>
</dbReference>
<dbReference type="Proteomes" id="UP000765509">
    <property type="component" value="Unassembled WGS sequence"/>
</dbReference>
<dbReference type="InterPro" id="IPR001584">
    <property type="entry name" value="Integrase_cat-core"/>
</dbReference>
<organism evidence="3 4">
    <name type="scientific">Austropuccinia psidii MF-1</name>
    <dbReference type="NCBI Taxonomy" id="1389203"/>
    <lineage>
        <taxon>Eukaryota</taxon>
        <taxon>Fungi</taxon>
        <taxon>Dikarya</taxon>
        <taxon>Basidiomycota</taxon>
        <taxon>Pucciniomycotina</taxon>
        <taxon>Pucciniomycetes</taxon>
        <taxon>Pucciniales</taxon>
        <taxon>Sphaerophragmiaceae</taxon>
        <taxon>Austropuccinia</taxon>
    </lineage>
</organism>
<dbReference type="InterPro" id="IPR012337">
    <property type="entry name" value="RNaseH-like_sf"/>
</dbReference>
<dbReference type="PANTHER" id="PTHR37984">
    <property type="entry name" value="PROTEIN CBG26694"/>
    <property type="match status" value="1"/>
</dbReference>